<reference evidence="1" key="1">
    <citation type="submission" date="2014-09" db="EMBL/GenBank/DDBJ databases">
        <authorList>
            <person name="Magalhaes I.L.F."/>
            <person name="Oliveira U."/>
            <person name="Santos F.R."/>
            <person name="Vidigal T.H.D.A."/>
            <person name="Brescovit A.D."/>
            <person name="Santos A.J."/>
        </authorList>
    </citation>
    <scope>NUCLEOTIDE SEQUENCE</scope>
    <source>
        <tissue evidence="1">Shoot tissue taken approximately 20 cm above the soil surface</tissue>
    </source>
</reference>
<accession>A0A0A9B472</accession>
<protein>
    <submittedName>
        <fullName evidence="1">Uncharacterized protein</fullName>
    </submittedName>
</protein>
<proteinExistence type="predicted"/>
<sequence>MNNTSLDHITVPNQEKYGQLTPKIAAGLDSDYAVSWCWFPVT</sequence>
<organism evidence="1">
    <name type="scientific">Arundo donax</name>
    <name type="common">Giant reed</name>
    <name type="synonym">Donax arundinaceus</name>
    <dbReference type="NCBI Taxonomy" id="35708"/>
    <lineage>
        <taxon>Eukaryota</taxon>
        <taxon>Viridiplantae</taxon>
        <taxon>Streptophyta</taxon>
        <taxon>Embryophyta</taxon>
        <taxon>Tracheophyta</taxon>
        <taxon>Spermatophyta</taxon>
        <taxon>Magnoliopsida</taxon>
        <taxon>Liliopsida</taxon>
        <taxon>Poales</taxon>
        <taxon>Poaceae</taxon>
        <taxon>PACMAD clade</taxon>
        <taxon>Arundinoideae</taxon>
        <taxon>Arundineae</taxon>
        <taxon>Arundo</taxon>
    </lineage>
</organism>
<evidence type="ECO:0000313" key="1">
    <source>
        <dbReference type="EMBL" id="JAD55980.1"/>
    </source>
</evidence>
<reference evidence="1" key="2">
    <citation type="journal article" date="2015" name="Data Brief">
        <title>Shoot transcriptome of the giant reed, Arundo donax.</title>
        <authorList>
            <person name="Barrero R.A."/>
            <person name="Guerrero F.D."/>
            <person name="Moolhuijzen P."/>
            <person name="Goolsby J.A."/>
            <person name="Tidwell J."/>
            <person name="Bellgard S.E."/>
            <person name="Bellgard M.I."/>
        </authorList>
    </citation>
    <scope>NUCLEOTIDE SEQUENCE</scope>
    <source>
        <tissue evidence="1">Shoot tissue taken approximately 20 cm above the soil surface</tissue>
    </source>
</reference>
<dbReference type="EMBL" id="GBRH01241915">
    <property type="protein sequence ID" value="JAD55980.1"/>
    <property type="molecule type" value="Transcribed_RNA"/>
</dbReference>
<dbReference type="AlphaFoldDB" id="A0A0A9B472"/>
<name>A0A0A9B472_ARUDO</name>